<name>A0A502DWH8_9BURK</name>
<proteinExistence type="predicted"/>
<comment type="caution">
    <text evidence="1">Lacks conserved residue(s) required for the propagation of feature annotation.</text>
</comment>
<dbReference type="PROSITE" id="PS50110">
    <property type="entry name" value="RESPONSE_REGULATORY"/>
    <property type="match status" value="1"/>
</dbReference>
<dbReference type="InterPro" id="IPR011006">
    <property type="entry name" value="CheY-like_superfamily"/>
</dbReference>
<accession>A0A502DWH8</accession>
<dbReference type="Gene3D" id="3.40.50.2300">
    <property type="match status" value="1"/>
</dbReference>
<organism evidence="3 4">
    <name type="scientific">Variovorax guangxiensis</name>
    <dbReference type="NCBI Taxonomy" id="1775474"/>
    <lineage>
        <taxon>Bacteria</taxon>
        <taxon>Pseudomonadati</taxon>
        <taxon>Pseudomonadota</taxon>
        <taxon>Betaproteobacteria</taxon>
        <taxon>Burkholderiales</taxon>
        <taxon>Comamonadaceae</taxon>
        <taxon>Variovorax</taxon>
    </lineage>
</organism>
<feature type="domain" description="Response regulatory" evidence="2">
    <location>
        <begin position="32"/>
        <end position="142"/>
    </location>
</feature>
<comment type="caution">
    <text evidence="3">The sequence shown here is derived from an EMBL/GenBank/DDBJ whole genome shotgun (WGS) entry which is preliminary data.</text>
</comment>
<evidence type="ECO:0000256" key="1">
    <source>
        <dbReference type="PROSITE-ProRule" id="PRU00169"/>
    </source>
</evidence>
<evidence type="ECO:0000259" key="2">
    <source>
        <dbReference type="PROSITE" id="PS50110"/>
    </source>
</evidence>
<dbReference type="InterPro" id="IPR001789">
    <property type="entry name" value="Sig_transdc_resp-reg_receiver"/>
</dbReference>
<reference evidence="3 4" key="1">
    <citation type="journal article" date="2019" name="Environ. Microbiol.">
        <title>Species interactions and distinct microbial communities in high Arctic permafrost affected cryosols are associated with the CH4 and CO2 gas fluxes.</title>
        <authorList>
            <person name="Altshuler I."/>
            <person name="Hamel J."/>
            <person name="Turney S."/>
            <person name="Magnuson E."/>
            <person name="Levesque R."/>
            <person name="Greer C."/>
            <person name="Whyte L.G."/>
        </authorList>
    </citation>
    <scope>NUCLEOTIDE SEQUENCE [LARGE SCALE GENOMIC DNA]</scope>
    <source>
        <strain evidence="3 4">S06.C</strain>
    </source>
</reference>
<dbReference type="GO" id="GO:0000160">
    <property type="term" value="P:phosphorelay signal transduction system"/>
    <property type="evidence" value="ECO:0007669"/>
    <property type="project" value="InterPro"/>
</dbReference>
<protein>
    <submittedName>
        <fullName evidence="3">Response regulator</fullName>
    </submittedName>
</protein>
<sequence length="146" mass="15949">MTSRRHPAVRQWHLKKRRLLADRMPRVRSMLKVVLIEEDVAMQALIAEWLTQAGHRVESSRRAAAVPAVDVDLLIVDLPRLRVADALDVRARYPGVPVIGLSAQLARSLPAGSERARSLGVAALLSKPCSARELLSAVADAAGSRH</sequence>
<dbReference type="EMBL" id="RCZI01000002">
    <property type="protein sequence ID" value="TPG28681.1"/>
    <property type="molecule type" value="Genomic_DNA"/>
</dbReference>
<dbReference type="Proteomes" id="UP000319212">
    <property type="component" value="Unassembled WGS sequence"/>
</dbReference>
<gene>
    <name evidence="3" type="ORF">EAH82_07765</name>
</gene>
<dbReference type="SUPFAM" id="SSF52172">
    <property type="entry name" value="CheY-like"/>
    <property type="match status" value="1"/>
</dbReference>
<dbReference type="CDD" id="cd00156">
    <property type="entry name" value="REC"/>
    <property type="match status" value="1"/>
</dbReference>
<dbReference type="AlphaFoldDB" id="A0A502DWH8"/>
<evidence type="ECO:0000313" key="4">
    <source>
        <dbReference type="Proteomes" id="UP000319212"/>
    </source>
</evidence>
<evidence type="ECO:0000313" key="3">
    <source>
        <dbReference type="EMBL" id="TPG28681.1"/>
    </source>
</evidence>
<dbReference type="SMART" id="SM00448">
    <property type="entry name" value="REC"/>
    <property type="match status" value="1"/>
</dbReference>